<evidence type="ECO:0000259" key="4">
    <source>
        <dbReference type="Pfam" id="PF10017"/>
    </source>
</evidence>
<gene>
    <name evidence="5" type="ORF">BFJ69_g16126</name>
</gene>
<organism evidence="5 6">
    <name type="scientific">Fusarium oxysporum</name>
    <name type="common">Fusarium vascular wilt</name>
    <dbReference type="NCBI Taxonomy" id="5507"/>
    <lineage>
        <taxon>Eukaryota</taxon>
        <taxon>Fungi</taxon>
        <taxon>Dikarya</taxon>
        <taxon>Ascomycota</taxon>
        <taxon>Pezizomycotina</taxon>
        <taxon>Sordariomycetes</taxon>
        <taxon>Hypocreomycetidae</taxon>
        <taxon>Hypocreales</taxon>
        <taxon>Nectriaceae</taxon>
        <taxon>Fusarium</taxon>
        <taxon>Fusarium oxysporum species complex</taxon>
    </lineage>
</organism>
<dbReference type="AlphaFoldDB" id="A0A420MDQ1"/>
<keyword evidence="2" id="KW-0808">Transferase</keyword>
<dbReference type="GO" id="GO:0008168">
    <property type="term" value="F:methyltransferase activity"/>
    <property type="evidence" value="ECO:0007669"/>
    <property type="project" value="UniProtKB-KW"/>
</dbReference>
<proteinExistence type="predicted"/>
<dbReference type="VEuPathDB" id="FungiDB:FOZG_17180"/>
<dbReference type="InterPro" id="IPR029063">
    <property type="entry name" value="SAM-dependent_MTases_sf"/>
</dbReference>
<comment type="caution">
    <text evidence="5">The sequence shown here is derived from an EMBL/GenBank/DDBJ whole genome shotgun (WGS) entry which is preliminary data.</text>
</comment>
<keyword evidence="1" id="KW-0489">Methyltransferase</keyword>
<keyword evidence="3" id="KW-0949">S-adenosyl-L-methionine</keyword>
<dbReference type="PANTHER" id="PTHR43397">
    <property type="entry name" value="ERGOTHIONEINE BIOSYNTHESIS PROTEIN 1"/>
    <property type="match status" value="1"/>
</dbReference>
<evidence type="ECO:0000313" key="6">
    <source>
        <dbReference type="Proteomes" id="UP000285084"/>
    </source>
</evidence>
<feature type="domain" description="Histidine-specific methyltransferase SAM-dependent" evidence="4">
    <location>
        <begin position="160"/>
        <end position="400"/>
    </location>
</feature>
<dbReference type="VEuPathDB" id="FungiDB:FOXG_14468"/>
<dbReference type="VEuPathDB" id="FungiDB:FOC4_g10007897"/>
<accession>A0A420MDQ1</accession>
<dbReference type="InterPro" id="IPR051128">
    <property type="entry name" value="EgtD_Methyltrsf_superfamily"/>
</dbReference>
<evidence type="ECO:0000313" key="5">
    <source>
        <dbReference type="EMBL" id="RKK65614.1"/>
    </source>
</evidence>
<dbReference type="EMBL" id="MRCX01000390">
    <property type="protein sequence ID" value="RKK65614.1"/>
    <property type="molecule type" value="Genomic_DNA"/>
</dbReference>
<evidence type="ECO:0000256" key="1">
    <source>
        <dbReference type="ARBA" id="ARBA00022603"/>
    </source>
</evidence>
<dbReference type="Proteomes" id="UP000285084">
    <property type="component" value="Unassembled WGS sequence"/>
</dbReference>
<dbReference type="VEuPathDB" id="FungiDB:FOMG_19045"/>
<evidence type="ECO:0000256" key="3">
    <source>
        <dbReference type="ARBA" id="ARBA00022691"/>
    </source>
</evidence>
<evidence type="ECO:0000256" key="2">
    <source>
        <dbReference type="ARBA" id="ARBA00022679"/>
    </source>
</evidence>
<protein>
    <recommendedName>
        <fullName evidence="4">Histidine-specific methyltransferase SAM-dependent domain-containing protein</fullName>
    </recommendedName>
</protein>
<sequence length="422" mass="48313">MPSTTDPAKVSCKRPQSITYMVQQYATVTYLPAGQNTNKSPLQELPWPSKLTPKDDLPEMDAFFSCHLVDHPNELVLYRSPFEEYSAMLENQRQLATELVTWLDDLSPGHVQDIGGGNMTQCIEKELNESIRLGKYLSKAVCYIDSPWPGGDTSPQSLGERKILREQASELAQQLYPLVELTIFDLGSGNSEKLLPIFNELEKAEKVCRYFAVDVNRASLESHVQGLSKRYNYIYCFGLHGSFEDARRLAIDMPGEKVGISCSSTLTNFEPEKVLQILQDWSQVVDRLILGQHEPVREKELESSYHTPEFTEFMRGGWDKANELLGWKEFDDTRWSLECKTTTLPQCHKFHCTPLAQPRTEFFWFACYKYTVPEFQRIIQSSGWRVSKCYRDEKTKMSMYNIIPAQKTDAGSLEGTPLARHV</sequence>
<dbReference type="InterPro" id="IPR019257">
    <property type="entry name" value="MeTrfase_dom"/>
</dbReference>
<dbReference type="VEuPathDB" id="FungiDB:FOC1_g10003373"/>
<name>A0A420MDQ1_FUSOX</name>
<reference evidence="5 6" key="1">
    <citation type="journal article" date="2018" name="Sci. Rep.">
        <title>Characterisation of pathogen-specific regions and novel effector candidates in Fusarium oxysporum f. sp. cepae.</title>
        <authorList>
            <person name="Armitage A.D."/>
            <person name="Taylor A."/>
            <person name="Sobczyk M.K."/>
            <person name="Baxter L."/>
            <person name="Greenfield B.P."/>
            <person name="Bates H.J."/>
            <person name="Wilson F."/>
            <person name="Jackson A.C."/>
            <person name="Ott S."/>
            <person name="Harrison R.J."/>
            <person name="Clarkson J.P."/>
        </authorList>
    </citation>
    <scope>NUCLEOTIDE SEQUENCE [LARGE SCALE GENOMIC DNA]</scope>
    <source>
        <strain evidence="5 6">Fo_A13</strain>
    </source>
</reference>
<dbReference type="PANTHER" id="PTHR43397:SF2">
    <property type="entry name" value="HISTIDINE-SPECIFIC METHYLTRANSFERASE SAM-DEPENDENT DOMAIN-CONTAINING PROTEIN"/>
    <property type="match status" value="1"/>
</dbReference>
<dbReference type="VEuPathDB" id="FungiDB:FOIG_04001"/>
<dbReference type="GO" id="GO:0032259">
    <property type="term" value="P:methylation"/>
    <property type="evidence" value="ECO:0007669"/>
    <property type="project" value="UniProtKB-KW"/>
</dbReference>
<dbReference type="Gene3D" id="3.40.50.150">
    <property type="entry name" value="Vaccinia Virus protein VP39"/>
    <property type="match status" value="1"/>
</dbReference>
<dbReference type="VEuPathDB" id="FungiDB:FOZG_17181"/>
<dbReference type="Pfam" id="PF10017">
    <property type="entry name" value="Methyltransf_33"/>
    <property type="match status" value="1"/>
</dbReference>